<dbReference type="UniPathway" id="UPA00068">
    <property type="reaction ID" value="UER00113"/>
</dbReference>
<dbReference type="InterPro" id="IPR001518">
    <property type="entry name" value="Arginosuc_synth"/>
</dbReference>
<evidence type="ECO:0000256" key="2">
    <source>
        <dbReference type="ARBA" id="ARBA00011881"/>
    </source>
</evidence>
<dbReference type="NCBIfam" id="TIGR00032">
    <property type="entry name" value="argG"/>
    <property type="match status" value="1"/>
</dbReference>
<keyword evidence="4" id="KW-0055">Arginine biosynthesis</keyword>
<dbReference type="SUPFAM" id="SSF69864">
    <property type="entry name" value="Argininosuccinate synthetase, C-terminal domain"/>
    <property type="match status" value="1"/>
</dbReference>
<dbReference type="PROSITE" id="PS00564">
    <property type="entry name" value="ARGININOSUCCIN_SYN_1"/>
    <property type="match status" value="1"/>
</dbReference>
<dbReference type="EC" id="6.3.4.5" evidence="3"/>
<name>A0A1D6IXG3_MAIZE</name>
<evidence type="ECO:0000259" key="10">
    <source>
        <dbReference type="Pfam" id="PF20979"/>
    </source>
</evidence>
<protein>
    <recommendedName>
        <fullName evidence="3">argininosuccinate synthase</fullName>
        <ecNumber evidence="3">6.3.4.5</ecNumber>
    </recommendedName>
</protein>
<dbReference type="GO" id="GO:0006526">
    <property type="term" value="P:L-arginine biosynthetic process"/>
    <property type="evidence" value="ECO:0007669"/>
    <property type="project" value="UniProtKB-UniPathway"/>
</dbReference>
<sequence length="414" mass="45702">MAVQVHRHRNKVRNGQAIRCAMATGKEQGAISTASSGDQTKGGLRGKLNKVVLAYSGGLDTSVIVPWLRENYGCEVVCFTADVGQGAIELEGLEKKAKASGACQLVVKDLKEEFVSEYIYPCLRAGAVAHGCTGKGNDQVRFELTFYALNPELKVVAPWREWDITGREDAIEYAKKHNVPVPVSKKSIYSRDRNLWHLSHEGDILEDPANEPKEDMYMMSIAPENAPSKPEYLEIGIIAGVPVSINGRDLSPASLLAELNEIGGKHGIGRIDMVENRLVGMKSRGVYETPGGTIMAAAVRELESLTLDRETMQWKDIIALKYAELVYAGRWFDPLRQSFDAFMEKVTATTTGSVTLKLYKGSVNVASRKSPYSLYREDISSFENGEIYNQADAEGFIRLYGLPTRVRAMLEKGI</sequence>
<dbReference type="FunFam" id="3.40.50.620:FF:000022">
    <property type="entry name" value="Argininosuccinate synthase"/>
    <property type="match status" value="1"/>
</dbReference>
<dbReference type="FunFam" id="3.90.1260.10:FF:000007">
    <property type="entry name" value="Argininosuccinate synthase"/>
    <property type="match status" value="1"/>
</dbReference>
<dbReference type="InterPro" id="IPR048268">
    <property type="entry name" value="Arginosuc_syn_C"/>
</dbReference>
<accession>A0A1D6IXG3</accession>
<dbReference type="CDD" id="cd01999">
    <property type="entry name" value="ASS"/>
    <property type="match status" value="1"/>
</dbReference>
<comment type="pathway">
    <text evidence="1">Amino-acid biosynthesis; L-arginine biosynthesis; L-arginine from L-ornithine and carbamoyl phosphate: step 2/3.</text>
</comment>
<evidence type="ECO:0000256" key="4">
    <source>
        <dbReference type="ARBA" id="ARBA00022571"/>
    </source>
</evidence>
<dbReference type="EMBL" id="CM000786">
    <property type="protein sequence ID" value="AQK40607.1"/>
    <property type="molecule type" value="Genomic_DNA"/>
</dbReference>
<dbReference type="Gene3D" id="3.90.1260.10">
    <property type="entry name" value="Argininosuccinate synthetase, chain A, domain 2"/>
    <property type="match status" value="1"/>
</dbReference>
<feature type="domain" description="Arginosuccinate synthase C-terminal" evidence="10">
    <location>
        <begin position="189"/>
        <end position="406"/>
    </location>
</feature>
<dbReference type="AlphaFoldDB" id="A0A1D6IXG3"/>
<keyword evidence="8" id="KW-0067">ATP-binding</keyword>
<dbReference type="InterPro" id="IPR014729">
    <property type="entry name" value="Rossmann-like_a/b/a_fold"/>
</dbReference>
<dbReference type="GO" id="GO:0005524">
    <property type="term" value="F:ATP binding"/>
    <property type="evidence" value="ECO:0007669"/>
    <property type="project" value="UniProtKB-KW"/>
</dbReference>
<dbReference type="Pfam" id="PF20979">
    <property type="entry name" value="Arginosuc_syn_C"/>
    <property type="match status" value="1"/>
</dbReference>
<dbReference type="InterPro" id="IPR048267">
    <property type="entry name" value="Arginosuc_syn_N"/>
</dbReference>
<dbReference type="GO" id="GO:0004055">
    <property type="term" value="F:argininosuccinate synthase activity"/>
    <property type="evidence" value="ECO:0007669"/>
    <property type="project" value="UniProtKB-EC"/>
</dbReference>
<evidence type="ECO:0000256" key="6">
    <source>
        <dbReference type="ARBA" id="ARBA00022605"/>
    </source>
</evidence>
<keyword evidence="5" id="KW-0436">Ligase</keyword>
<proteinExistence type="inferred from homology"/>
<dbReference type="HAMAP" id="MF_00005">
    <property type="entry name" value="Arg_succ_synth_type1"/>
    <property type="match status" value="1"/>
</dbReference>
<dbReference type="PROSITE" id="PS00565">
    <property type="entry name" value="ARGININOSUCCIN_SYN_2"/>
    <property type="match status" value="1"/>
</dbReference>
<dbReference type="ExpressionAtlas" id="A0A1D6IXG3">
    <property type="expression patterns" value="baseline and differential"/>
</dbReference>
<evidence type="ECO:0000256" key="1">
    <source>
        <dbReference type="ARBA" id="ARBA00004967"/>
    </source>
</evidence>
<dbReference type="SUPFAM" id="SSF52402">
    <property type="entry name" value="Adenine nucleotide alpha hydrolases-like"/>
    <property type="match status" value="1"/>
</dbReference>
<feature type="domain" description="Arginosuccinate synthase-like N-terminal" evidence="9">
    <location>
        <begin position="50"/>
        <end position="127"/>
    </location>
</feature>
<organism evidence="11">
    <name type="scientific">Zea mays</name>
    <name type="common">Maize</name>
    <dbReference type="NCBI Taxonomy" id="4577"/>
    <lineage>
        <taxon>Eukaryota</taxon>
        <taxon>Viridiplantae</taxon>
        <taxon>Streptophyta</taxon>
        <taxon>Embryophyta</taxon>
        <taxon>Tracheophyta</taxon>
        <taxon>Spermatophyta</taxon>
        <taxon>Magnoliopsida</taxon>
        <taxon>Liliopsida</taxon>
        <taxon>Poales</taxon>
        <taxon>Poaceae</taxon>
        <taxon>PACMAD clade</taxon>
        <taxon>Panicoideae</taxon>
        <taxon>Andropogonodae</taxon>
        <taxon>Andropogoneae</taxon>
        <taxon>Tripsacinae</taxon>
        <taxon>Zea</taxon>
    </lineage>
</organism>
<dbReference type="InterPro" id="IPR018223">
    <property type="entry name" value="Arginosuc_synth_CS"/>
</dbReference>
<evidence type="ECO:0000256" key="8">
    <source>
        <dbReference type="ARBA" id="ARBA00022840"/>
    </source>
</evidence>
<comment type="subunit">
    <text evidence="2">Homotetramer.</text>
</comment>
<evidence type="ECO:0000256" key="3">
    <source>
        <dbReference type="ARBA" id="ARBA00012286"/>
    </source>
</evidence>
<evidence type="ECO:0000256" key="7">
    <source>
        <dbReference type="ARBA" id="ARBA00022741"/>
    </source>
</evidence>
<dbReference type="NCBIfam" id="NF001770">
    <property type="entry name" value="PRK00509.1"/>
    <property type="match status" value="1"/>
</dbReference>
<dbReference type="Pfam" id="PF00764">
    <property type="entry name" value="Arginosuc_synth"/>
    <property type="match status" value="1"/>
</dbReference>
<dbReference type="Gene3D" id="3.40.50.620">
    <property type="entry name" value="HUPs"/>
    <property type="match status" value="1"/>
</dbReference>
<dbReference type="PANTHER" id="PTHR11587:SF2">
    <property type="entry name" value="ARGININOSUCCINATE SYNTHASE"/>
    <property type="match status" value="1"/>
</dbReference>
<keyword evidence="6" id="KW-0028">Amino-acid biosynthesis</keyword>
<evidence type="ECO:0000313" key="11">
    <source>
        <dbReference type="EMBL" id="AQK40607.1"/>
    </source>
</evidence>
<keyword evidence="7" id="KW-0547">Nucleotide-binding</keyword>
<dbReference type="InterPro" id="IPR024074">
    <property type="entry name" value="AS_cat/multimer_dom_body"/>
</dbReference>
<evidence type="ECO:0000259" key="9">
    <source>
        <dbReference type="Pfam" id="PF00764"/>
    </source>
</evidence>
<evidence type="ECO:0000256" key="5">
    <source>
        <dbReference type="ARBA" id="ARBA00022598"/>
    </source>
</evidence>
<reference evidence="11" key="1">
    <citation type="submission" date="2015-12" db="EMBL/GenBank/DDBJ databases">
        <title>Update maize B73 reference genome by single molecule sequencing technologies.</title>
        <authorList>
            <consortium name="Maize Genome Sequencing Project"/>
            <person name="Ware D."/>
        </authorList>
    </citation>
    <scope>NUCLEOTIDE SEQUENCE</scope>
    <source>
        <tissue evidence="11">Seedling</tissue>
    </source>
</reference>
<gene>
    <name evidence="11" type="ORF">ZEAMMB73_Zm00001d024048</name>
</gene>
<dbReference type="InterPro" id="IPR023434">
    <property type="entry name" value="Arginosuc_synth_type_1_subfam"/>
</dbReference>
<dbReference type="PANTHER" id="PTHR11587">
    <property type="entry name" value="ARGININOSUCCINATE SYNTHASE"/>
    <property type="match status" value="1"/>
</dbReference>